<name>A0A0E1WCS7_BURPE</name>
<evidence type="ECO:0000313" key="2">
    <source>
        <dbReference type="EMBL" id="EET10166.1"/>
    </source>
</evidence>
<dbReference type="Proteomes" id="UP000001812">
    <property type="component" value="Chromosome I"/>
</dbReference>
<protein>
    <submittedName>
        <fullName evidence="2">Uncharacterized protein</fullName>
    </submittedName>
</protein>
<dbReference type="AlphaFoldDB" id="A0A0E1WCS7"/>
<sequence>MSAPVAAATESQGGRRAKKLMPAGVQRLRNPSENPRPTLNAER</sequence>
<gene>
    <name evidence="2" type="ORF">BURPS1710A_3030</name>
</gene>
<proteinExistence type="predicted"/>
<dbReference type="EMBL" id="CM000832">
    <property type="protein sequence ID" value="EET10166.1"/>
    <property type="molecule type" value="Genomic_DNA"/>
</dbReference>
<organism evidence="2">
    <name type="scientific">Burkholderia pseudomallei 1710a</name>
    <dbReference type="NCBI Taxonomy" id="320371"/>
    <lineage>
        <taxon>Bacteria</taxon>
        <taxon>Pseudomonadati</taxon>
        <taxon>Pseudomonadota</taxon>
        <taxon>Betaproteobacteria</taxon>
        <taxon>Burkholderiales</taxon>
        <taxon>Burkholderiaceae</taxon>
        <taxon>Burkholderia</taxon>
        <taxon>pseudomallei group</taxon>
    </lineage>
</organism>
<dbReference type="HOGENOM" id="CLU_3306094_0_0_4"/>
<reference evidence="2" key="1">
    <citation type="submission" date="2009-05" db="EMBL/GenBank/DDBJ databases">
        <authorList>
            <person name="Harkins D.M."/>
            <person name="DeShazer D."/>
            <person name="Woods D.E."/>
            <person name="Brinkac L.M."/>
            <person name="Brown K.A."/>
            <person name="Hung G.C."/>
            <person name="Tuanyok A."/>
            <person name="Zhang B."/>
            <person name="Nierman W.C."/>
        </authorList>
    </citation>
    <scope>NUCLEOTIDE SEQUENCE [LARGE SCALE GENOMIC DNA]</scope>
    <source>
        <strain evidence="2">1710a</strain>
    </source>
</reference>
<accession>A0A0E1WCS7</accession>
<evidence type="ECO:0000256" key="1">
    <source>
        <dbReference type="SAM" id="MobiDB-lite"/>
    </source>
</evidence>
<feature type="region of interest" description="Disordered" evidence="1">
    <location>
        <begin position="1"/>
        <end position="43"/>
    </location>
</feature>